<evidence type="ECO:0000313" key="7">
    <source>
        <dbReference type="EMBL" id="OBA19722.1"/>
    </source>
</evidence>
<comment type="subcellular location">
    <subcellularLocation>
        <location evidence="1">Membrane</location>
    </subcellularLocation>
</comment>
<proteinExistence type="inferred from homology"/>
<evidence type="ECO:0000256" key="1">
    <source>
        <dbReference type="ARBA" id="ARBA00004370"/>
    </source>
</evidence>
<comment type="caution">
    <text evidence="7">The sequence shown here is derived from an EMBL/GenBank/DDBJ whole genome shotgun (WGS) entry which is preliminary data.</text>
</comment>
<accession>A0A1A0H742</accession>
<evidence type="ECO:0000256" key="4">
    <source>
        <dbReference type="ARBA" id="ARBA00022989"/>
    </source>
</evidence>
<dbReference type="Proteomes" id="UP000092555">
    <property type="component" value="Unassembled WGS sequence"/>
</dbReference>
<evidence type="ECO:0000256" key="6">
    <source>
        <dbReference type="SAM" id="Phobius"/>
    </source>
</evidence>
<dbReference type="GO" id="GO:0016020">
    <property type="term" value="C:membrane"/>
    <property type="evidence" value="ECO:0007669"/>
    <property type="project" value="UniProtKB-SubCell"/>
</dbReference>
<comment type="similarity">
    <text evidence="2">Belongs to the UPF0057 (PMP3) family.</text>
</comment>
<reference evidence="7 8" key="1">
    <citation type="submission" date="2016-05" db="EMBL/GenBank/DDBJ databases">
        <title>Comparative genomics of biotechnologically important yeasts.</title>
        <authorList>
            <consortium name="DOE Joint Genome Institute"/>
            <person name="Riley R."/>
            <person name="Haridas S."/>
            <person name="Wolfe K.H."/>
            <person name="Lopes M.R."/>
            <person name="Hittinger C.T."/>
            <person name="Goker M."/>
            <person name="Salamov A."/>
            <person name="Wisecaver J."/>
            <person name="Long T.M."/>
            <person name="Aerts A.L."/>
            <person name="Barry K."/>
            <person name="Choi C."/>
            <person name="Clum A."/>
            <person name="Coughlan A.Y."/>
            <person name="Deshpande S."/>
            <person name="Douglass A.P."/>
            <person name="Hanson S.J."/>
            <person name="Klenk H.-P."/>
            <person name="LaButti K."/>
            <person name="Lapidus A."/>
            <person name="Lindquist E."/>
            <person name="Lipzen A."/>
            <person name="Meier-kolthoff J.P."/>
            <person name="Ohm R.A."/>
            <person name="Otillar R.P."/>
            <person name="Pangilinan J."/>
            <person name="Peng Y."/>
            <person name="Rokas A."/>
            <person name="Rosa C.A."/>
            <person name="Scheuner C."/>
            <person name="Sibirny A.A."/>
            <person name="Slot J.C."/>
            <person name="Stielow J.B."/>
            <person name="Sun H."/>
            <person name="Kurtzman C.P."/>
            <person name="Blackwell M."/>
            <person name="Grigoriev I.V."/>
            <person name="Jeffries T.W."/>
        </authorList>
    </citation>
    <scope>NUCLEOTIDE SEQUENCE [LARGE SCALE GENOMIC DNA]</scope>
    <source>
        <strain evidence="7 8">NRRL YB-4993</strain>
    </source>
</reference>
<dbReference type="InterPro" id="IPR000612">
    <property type="entry name" value="PMP3"/>
</dbReference>
<evidence type="ECO:0000256" key="3">
    <source>
        <dbReference type="ARBA" id="ARBA00022692"/>
    </source>
</evidence>
<keyword evidence="3 6" id="KW-0812">Transmembrane</keyword>
<dbReference type="AlphaFoldDB" id="A0A1A0H742"/>
<gene>
    <name evidence="7" type="ORF">METBIDRAFT_32795</name>
</gene>
<evidence type="ECO:0000256" key="5">
    <source>
        <dbReference type="ARBA" id="ARBA00023136"/>
    </source>
</evidence>
<protein>
    <submittedName>
        <fullName evidence="7">Uncharacterized protein</fullName>
    </submittedName>
</protein>
<evidence type="ECO:0000313" key="8">
    <source>
        <dbReference type="Proteomes" id="UP000092555"/>
    </source>
</evidence>
<keyword evidence="4 6" id="KW-1133">Transmembrane helix</keyword>
<dbReference type="OrthoDB" id="2802411at2759"/>
<sequence length="60" mass="6798">MPPVAVYIAQGYLDNKVKINILLTLLLWFPGVFHALYVVRHSSDGEVVEEDETVTQEEPI</sequence>
<name>A0A1A0H742_9ASCO</name>
<organism evidence="7 8">
    <name type="scientific">Metschnikowia bicuspidata var. bicuspidata NRRL YB-4993</name>
    <dbReference type="NCBI Taxonomy" id="869754"/>
    <lineage>
        <taxon>Eukaryota</taxon>
        <taxon>Fungi</taxon>
        <taxon>Dikarya</taxon>
        <taxon>Ascomycota</taxon>
        <taxon>Saccharomycotina</taxon>
        <taxon>Pichiomycetes</taxon>
        <taxon>Metschnikowiaceae</taxon>
        <taxon>Metschnikowia</taxon>
    </lineage>
</organism>
<dbReference type="RefSeq" id="XP_018710247.1">
    <property type="nucleotide sequence ID" value="XM_018856130.1"/>
</dbReference>
<keyword evidence="5 6" id="KW-0472">Membrane</keyword>
<keyword evidence="8" id="KW-1185">Reference proteome</keyword>
<dbReference type="Pfam" id="PF01679">
    <property type="entry name" value="Pmp3"/>
    <property type="match status" value="1"/>
</dbReference>
<dbReference type="EMBL" id="LXTC01000005">
    <property type="protein sequence ID" value="OBA19722.1"/>
    <property type="molecule type" value="Genomic_DNA"/>
</dbReference>
<evidence type="ECO:0000256" key="2">
    <source>
        <dbReference type="ARBA" id="ARBA00009530"/>
    </source>
</evidence>
<feature type="transmembrane region" description="Helical" evidence="6">
    <location>
        <begin position="20"/>
        <end position="39"/>
    </location>
</feature>
<dbReference type="GeneID" id="30029106"/>